<sequence length="136" mass="15006">MPPFAPFSFLALLDASPRFHAYLSDTFADLERQLDVIEHTNARGNDALLEAVIDELLLLLEQMQLWYEQAREAAMEAGQAGLPADQAAAFQAACHHAGLKRYFAPTLTQVDAEAGWLLVPAGDRDALEAWLADRPE</sequence>
<dbReference type="Proteomes" id="UP000005258">
    <property type="component" value="Chromosome"/>
</dbReference>
<evidence type="ECO:0000313" key="1">
    <source>
        <dbReference type="EMBL" id="AFK51990.1"/>
    </source>
</evidence>
<protein>
    <submittedName>
        <fullName evidence="1">Uncharacterized protein</fullName>
    </submittedName>
</protein>
<dbReference type="EMBL" id="CP003236">
    <property type="protein sequence ID" value="AFK51990.1"/>
    <property type="molecule type" value="Genomic_DNA"/>
</dbReference>
<dbReference type="HOGENOM" id="CLU_1874512_0_0_5"/>
<dbReference type="AlphaFoldDB" id="I3TGV2"/>
<reference evidence="1 2" key="1">
    <citation type="journal article" date="2012" name="J. Am. Chem. Soc.">
        <title>Bacterial biosynthesis and maturation of the didemnin anti-cancer agents.</title>
        <authorList>
            <person name="Xu Y."/>
            <person name="Kersten R.D."/>
            <person name="Nam S.J."/>
            <person name="Lu L."/>
            <person name="Al-Suwailem A.M."/>
            <person name="Zheng H."/>
            <person name="Fenical W."/>
            <person name="Dorrestein P.C."/>
            <person name="Moore B.S."/>
            <person name="Qian P.Y."/>
        </authorList>
    </citation>
    <scope>NUCLEOTIDE SEQUENCE [LARGE SCALE GENOMIC DNA]</scope>
    <source>
        <strain evidence="1 2">KA081020-065</strain>
    </source>
</reference>
<proteinExistence type="predicted"/>
<evidence type="ECO:0000313" key="2">
    <source>
        <dbReference type="Proteomes" id="UP000005258"/>
    </source>
</evidence>
<dbReference type="KEGG" id="tmo:TMO_0151"/>
<gene>
    <name evidence="1" type="ordered locus">TMO_0151</name>
</gene>
<name>I3TGV2_TISMK</name>
<organism evidence="1 2">
    <name type="scientific">Tistrella mobilis (strain KA081020-065)</name>
    <dbReference type="NCBI Taxonomy" id="1110502"/>
    <lineage>
        <taxon>Bacteria</taxon>
        <taxon>Pseudomonadati</taxon>
        <taxon>Pseudomonadota</taxon>
        <taxon>Alphaproteobacteria</taxon>
        <taxon>Geminicoccales</taxon>
        <taxon>Geminicoccaceae</taxon>
        <taxon>Tistrella</taxon>
    </lineage>
</organism>
<dbReference type="RefSeq" id="WP_014743670.1">
    <property type="nucleotide sequence ID" value="NC_017956.1"/>
</dbReference>
<keyword evidence="2" id="KW-1185">Reference proteome</keyword>
<accession>I3TGV2</accession>